<evidence type="ECO:0000256" key="5">
    <source>
        <dbReference type="ARBA" id="ARBA00023284"/>
    </source>
</evidence>
<evidence type="ECO:0000256" key="6">
    <source>
        <dbReference type="NCBIfam" id="TIGR01068"/>
    </source>
</evidence>
<evidence type="ECO:0000256" key="3">
    <source>
        <dbReference type="ARBA" id="ARBA00022982"/>
    </source>
</evidence>
<dbReference type="InterPro" id="IPR005746">
    <property type="entry name" value="Thioredoxin"/>
</dbReference>
<evidence type="ECO:0000256" key="4">
    <source>
        <dbReference type="ARBA" id="ARBA00023157"/>
    </source>
</evidence>
<dbReference type="PANTHER" id="PTHR45663">
    <property type="entry name" value="GEO12009P1"/>
    <property type="match status" value="1"/>
</dbReference>
<dbReference type="Pfam" id="PF00085">
    <property type="entry name" value="Thioredoxin"/>
    <property type="match status" value="1"/>
</dbReference>
<dbReference type="SUPFAM" id="SSF52833">
    <property type="entry name" value="Thioredoxin-like"/>
    <property type="match status" value="1"/>
</dbReference>
<feature type="domain" description="Thioredoxin" evidence="7">
    <location>
        <begin position="30"/>
        <end position="146"/>
    </location>
</feature>
<organism evidence="8 9">
    <name type="scientific">Microtetraspora glauca</name>
    <dbReference type="NCBI Taxonomy" id="1996"/>
    <lineage>
        <taxon>Bacteria</taxon>
        <taxon>Bacillati</taxon>
        <taxon>Actinomycetota</taxon>
        <taxon>Actinomycetes</taxon>
        <taxon>Streptosporangiales</taxon>
        <taxon>Streptosporangiaceae</taxon>
        <taxon>Microtetraspora</taxon>
    </lineage>
</organism>
<dbReference type="RefSeq" id="WP_228648715.1">
    <property type="nucleotide sequence ID" value="NZ_JBFALK010000019.1"/>
</dbReference>
<dbReference type="PROSITE" id="PS51352">
    <property type="entry name" value="THIOREDOXIN_2"/>
    <property type="match status" value="1"/>
</dbReference>
<evidence type="ECO:0000259" key="7">
    <source>
        <dbReference type="PROSITE" id="PS51352"/>
    </source>
</evidence>
<dbReference type="PANTHER" id="PTHR45663:SF11">
    <property type="entry name" value="GEO12009P1"/>
    <property type="match status" value="1"/>
</dbReference>
<keyword evidence="9" id="KW-1185">Reference proteome</keyword>
<dbReference type="InterPro" id="IPR013766">
    <property type="entry name" value="Thioredoxin_domain"/>
</dbReference>
<keyword evidence="5" id="KW-0676">Redox-active center</keyword>
<sequence length="147" mass="15962">MPSKVTESSVVQCPNCGRRNRLPRTASGVPRCGDCHQSLPWIIEAGDDDFTEVAEAARIPVLVDFWAEWCGPCRMVTPALEQVAEELAGRIKLVKVNVDEAPGLSERFGVQTIPTLAVLKQGQVVGRQRGAAPASELREWVGDALAR</sequence>
<dbReference type="InterPro" id="IPR036249">
    <property type="entry name" value="Thioredoxin-like_sf"/>
</dbReference>
<evidence type="ECO:0000313" key="9">
    <source>
        <dbReference type="Proteomes" id="UP001551675"/>
    </source>
</evidence>
<protein>
    <recommendedName>
        <fullName evidence="6">Thioredoxin</fullName>
    </recommendedName>
</protein>
<evidence type="ECO:0000256" key="1">
    <source>
        <dbReference type="ARBA" id="ARBA00008987"/>
    </source>
</evidence>
<evidence type="ECO:0000313" key="8">
    <source>
        <dbReference type="EMBL" id="MEV0973011.1"/>
    </source>
</evidence>
<comment type="similarity">
    <text evidence="1">Belongs to the thioredoxin family.</text>
</comment>
<dbReference type="CDD" id="cd02947">
    <property type="entry name" value="TRX_family"/>
    <property type="match status" value="1"/>
</dbReference>
<dbReference type="EMBL" id="JBFALK010000019">
    <property type="protein sequence ID" value="MEV0973011.1"/>
    <property type="molecule type" value="Genomic_DNA"/>
</dbReference>
<dbReference type="Gene3D" id="2.30.30.380">
    <property type="entry name" value="Zn-finger domain of Sec23/24"/>
    <property type="match status" value="1"/>
</dbReference>
<dbReference type="NCBIfam" id="TIGR01068">
    <property type="entry name" value="thioredoxin"/>
    <property type="match status" value="1"/>
</dbReference>
<dbReference type="PROSITE" id="PS00194">
    <property type="entry name" value="THIOREDOXIN_1"/>
    <property type="match status" value="1"/>
</dbReference>
<accession>A0ABV3GMZ9</accession>
<name>A0ABV3GMZ9_MICGL</name>
<reference evidence="8 9" key="1">
    <citation type="submission" date="2024-06" db="EMBL/GenBank/DDBJ databases">
        <title>The Natural Products Discovery Center: Release of the First 8490 Sequenced Strains for Exploring Actinobacteria Biosynthetic Diversity.</title>
        <authorList>
            <person name="Kalkreuter E."/>
            <person name="Kautsar S.A."/>
            <person name="Yang D."/>
            <person name="Bader C.D."/>
            <person name="Teijaro C.N."/>
            <person name="Fluegel L."/>
            <person name="Davis C.M."/>
            <person name="Simpson J.R."/>
            <person name="Lauterbach L."/>
            <person name="Steele A.D."/>
            <person name="Gui C."/>
            <person name="Meng S."/>
            <person name="Li G."/>
            <person name="Viehrig K."/>
            <person name="Ye F."/>
            <person name="Su P."/>
            <person name="Kiefer A.F."/>
            <person name="Nichols A."/>
            <person name="Cepeda A.J."/>
            <person name="Yan W."/>
            <person name="Fan B."/>
            <person name="Jiang Y."/>
            <person name="Adhikari A."/>
            <person name="Zheng C.-J."/>
            <person name="Schuster L."/>
            <person name="Cowan T.M."/>
            <person name="Smanski M.J."/>
            <person name="Chevrette M.G."/>
            <person name="De Carvalho L.P.S."/>
            <person name="Shen B."/>
        </authorList>
    </citation>
    <scope>NUCLEOTIDE SEQUENCE [LARGE SCALE GENOMIC DNA]</scope>
    <source>
        <strain evidence="8 9">NPDC050100</strain>
    </source>
</reference>
<dbReference type="PRINTS" id="PR00421">
    <property type="entry name" value="THIOREDOXIN"/>
</dbReference>
<dbReference type="InterPro" id="IPR017937">
    <property type="entry name" value="Thioredoxin_CS"/>
</dbReference>
<keyword evidence="3" id="KW-0249">Electron transport</keyword>
<keyword evidence="2" id="KW-0813">Transport</keyword>
<evidence type="ECO:0000256" key="2">
    <source>
        <dbReference type="ARBA" id="ARBA00022448"/>
    </source>
</evidence>
<dbReference type="Gene3D" id="3.40.30.10">
    <property type="entry name" value="Glutaredoxin"/>
    <property type="match status" value="1"/>
</dbReference>
<dbReference type="Proteomes" id="UP001551675">
    <property type="component" value="Unassembled WGS sequence"/>
</dbReference>
<keyword evidence="4" id="KW-1015">Disulfide bond</keyword>
<proteinExistence type="inferred from homology"/>
<comment type="caution">
    <text evidence="8">The sequence shown here is derived from an EMBL/GenBank/DDBJ whole genome shotgun (WGS) entry which is preliminary data.</text>
</comment>
<gene>
    <name evidence="8" type="primary">trxA</name>
    <name evidence="8" type="ORF">AB0I59_30775</name>
</gene>